<dbReference type="Proteomes" id="UP001152803">
    <property type="component" value="Unassembled WGS sequence"/>
</dbReference>
<dbReference type="GO" id="GO:0008519">
    <property type="term" value="F:ammonium channel activity"/>
    <property type="evidence" value="ECO:0007669"/>
    <property type="project" value="TreeGrafter"/>
</dbReference>
<accession>A0A9Q1HXL8</accession>
<feature type="transmembrane region" description="Helical" evidence="10">
    <location>
        <begin position="130"/>
        <end position="149"/>
    </location>
</feature>
<comment type="subcellular location">
    <subcellularLocation>
        <location evidence="1">Membrane</location>
        <topology evidence="1">Multi-pass membrane protein</topology>
    </subcellularLocation>
</comment>
<evidence type="ECO:0000256" key="9">
    <source>
        <dbReference type="RuleBase" id="RU000477"/>
    </source>
</evidence>
<dbReference type="InterPro" id="IPR000425">
    <property type="entry name" value="MIP"/>
</dbReference>
<dbReference type="FunFam" id="1.20.1080.10:FF:000012">
    <property type="entry name" value="Aquaporin-1"/>
    <property type="match status" value="1"/>
</dbReference>
<feature type="transmembrane region" description="Helical" evidence="10">
    <location>
        <begin position="301"/>
        <end position="320"/>
    </location>
</feature>
<evidence type="ECO:0000256" key="5">
    <source>
        <dbReference type="ARBA" id="ARBA00022737"/>
    </source>
</evidence>
<dbReference type="Gene3D" id="1.20.1080.10">
    <property type="entry name" value="Glycerol uptake facilitator protein"/>
    <property type="match status" value="2"/>
</dbReference>
<gene>
    <name evidence="11" type="ORF">COCON_G00132610</name>
</gene>
<keyword evidence="6 10" id="KW-1133">Transmembrane helix</keyword>
<dbReference type="EMBL" id="JAFJMO010000009">
    <property type="protein sequence ID" value="KAJ8268089.1"/>
    <property type="molecule type" value="Genomic_DNA"/>
</dbReference>
<evidence type="ECO:0000313" key="11">
    <source>
        <dbReference type="EMBL" id="KAJ8268089.1"/>
    </source>
</evidence>
<feature type="transmembrane region" description="Helical" evidence="10">
    <location>
        <begin position="9"/>
        <end position="33"/>
    </location>
</feature>
<keyword evidence="7 10" id="KW-0472">Membrane</keyword>
<dbReference type="OrthoDB" id="3222at2759"/>
<sequence length="474" mass="49984">MMKELKSKAFWRAVLAELLGMTLFIFLSIGAAIGNPNNSNPDQEVKVSLAFGLSIATLAQSLGHISGAHLNPAVTLGLLASCQISLLKAVMYIAAQMLGAAVASGIVYGVRPENVTALGVNSLNNISSSQGIGVELLATFQLVLCVLAVTDKRRRDVTGSAPLAIGLSVALGHLTAISFTGCGINPARSFGPAVIMGDFENHWVYWVGPMCGGVAAALIYDFLLYPKYDDFPERMKVLVSGPDAAVGDKDTGPEQEVKVALAFGLAIATLAQSLCHISGAHFNPAITLAMLINCQISIFRAVFYILAQMLGAVFASGIVYGLRPNTTDSLGVNKLNGVDVAQGFGIEFLATFQLVLCFIATTDNRRSDVTGSAPLAIGLSVCLGHLAAIRYTGCGINPARSFGPAVITKGFENHWVYWVGPISGGLVAALVYDYLLHPKLGDLTERLKVLCYGPEDAPAQEPLLEANAAQWNKG</sequence>
<dbReference type="InterPro" id="IPR023271">
    <property type="entry name" value="Aquaporin-like"/>
</dbReference>
<comment type="similarity">
    <text evidence="2 9">Belongs to the MIP/aquaporin (TC 1.A.8) family.</text>
</comment>
<protein>
    <recommendedName>
        <fullName evidence="13">Aquaporin 1</fullName>
    </recommendedName>
</protein>
<dbReference type="GO" id="GO:0035379">
    <property type="term" value="F:carbon dioxide transmembrane transporter activity"/>
    <property type="evidence" value="ECO:0007669"/>
    <property type="project" value="TreeGrafter"/>
</dbReference>
<evidence type="ECO:0000256" key="1">
    <source>
        <dbReference type="ARBA" id="ARBA00004141"/>
    </source>
</evidence>
<dbReference type="PRINTS" id="PR00783">
    <property type="entry name" value="MINTRINSICP"/>
</dbReference>
<dbReference type="CDD" id="cd00333">
    <property type="entry name" value="MIP"/>
    <property type="match status" value="2"/>
</dbReference>
<dbReference type="SUPFAM" id="SSF81338">
    <property type="entry name" value="Aquaporin-like"/>
    <property type="match status" value="2"/>
</dbReference>
<organism evidence="11 12">
    <name type="scientific">Conger conger</name>
    <name type="common">Conger eel</name>
    <name type="synonym">Muraena conger</name>
    <dbReference type="NCBI Taxonomy" id="82655"/>
    <lineage>
        <taxon>Eukaryota</taxon>
        <taxon>Metazoa</taxon>
        <taxon>Chordata</taxon>
        <taxon>Craniata</taxon>
        <taxon>Vertebrata</taxon>
        <taxon>Euteleostomi</taxon>
        <taxon>Actinopterygii</taxon>
        <taxon>Neopterygii</taxon>
        <taxon>Teleostei</taxon>
        <taxon>Anguilliformes</taxon>
        <taxon>Congridae</taxon>
        <taxon>Conger</taxon>
    </lineage>
</organism>
<dbReference type="Pfam" id="PF00230">
    <property type="entry name" value="MIP"/>
    <property type="match status" value="2"/>
</dbReference>
<feature type="transmembrane region" description="Helical" evidence="10">
    <location>
        <begin position="161"/>
        <end position="183"/>
    </location>
</feature>
<dbReference type="PROSITE" id="PS00221">
    <property type="entry name" value="MIP"/>
    <property type="match status" value="2"/>
</dbReference>
<keyword evidence="8" id="KW-0325">Glycoprotein</keyword>
<feature type="transmembrane region" description="Helical" evidence="10">
    <location>
        <begin position="45"/>
        <end position="68"/>
    </location>
</feature>
<name>A0A9Q1HXL8_CONCO</name>
<evidence type="ECO:0000256" key="2">
    <source>
        <dbReference type="ARBA" id="ARBA00006175"/>
    </source>
</evidence>
<evidence type="ECO:0000256" key="7">
    <source>
        <dbReference type="ARBA" id="ARBA00023136"/>
    </source>
</evidence>
<keyword evidence="4 9" id="KW-0812">Transmembrane</keyword>
<dbReference type="AlphaFoldDB" id="A0A9Q1HXL8"/>
<evidence type="ECO:0000256" key="10">
    <source>
        <dbReference type="SAM" id="Phobius"/>
    </source>
</evidence>
<feature type="transmembrane region" description="Helical" evidence="10">
    <location>
        <begin position="203"/>
        <end position="225"/>
    </location>
</feature>
<dbReference type="InterPro" id="IPR034294">
    <property type="entry name" value="Aquaporin_transptr"/>
</dbReference>
<keyword evidence="3 9" id="KW-0813">Transport</keyword>
<dbReference type="GO" id="GO:0015168">
    <property type="term" value="F:glycerol transmembrane transporter activity"/>
    <property type="evidence" value="ECO:0007669"/>
    <property type="project" value="TreeGrafter"/>
</dbReference>
<feature type="transmembrane region" description="Helical" evidence="10">
    <location>
        <begin position="340"/>
        <end position="361"/>
    </location>
</feature>
<proteinExistence type="inferred from homology"/>
<reference evidence="11" key="1">
    <citation type="journal article" date="2023" name="Science">
        <title>Genome structures resolve the early diversification of teleost fishes.</title>
        <authorList>
            <person name="Parey E."/>
            <person name="Louis A."/>
            <person name="Montfort J."/>
            <person name="Bouchez O."/>
            <person name="Roques C."/>
            <person name="Iampietro C."/>
            <person name="Lluch J."/>
            <person name="Castinel A."/>
            <person name="Donnadieu C."/>
            <person name="Desvignes T."/>
            <person name="Floi Bucao C."/>
            <person name="Jouanno E."/>
            <person name="Wen M."/>
            <person name="Mejri S."/>
            <person name="Dirks R."/>
            <person name="Jansen H."/>
            <person name="Henkel C."/>
            <person name="Chen W.J."/>
            <person name="Zahm M."/>
            <person name="Cabau C."/>
            <person name="Klopp C."/>
            <person name="Thompson A.W."/>
            <person name="Robinson-Rechavi M."/>
            <person name="Braasch I."/>
            <person name="Lecointre G."/>
            <person name="Bobe J."/>
            <person name="Postlethwait J.H."/>
            <person name="Berthelot C."/>
            <person name="Roest Crollius H."/>
            <person name="Guiguen Y."/>
        </authorList>
    </citation>
    <scope>NUCLEOTIDE SEQUENCE</scope>
    <source>
        <strain evidence="11">Concon-B</strain>
    </source>
</reference>
<dbReference type="InterPro" id="IPR022357">
    <property type="entry name" value="MIP_CS"/>
</dbReference>
<comment type="caution">
    <text evidence="11">The sequence shown here is derived from an EMBL/GenBank/DDBJ whole genome shotgun (WGS) entry which is preliminary data.</text>
</comment>
<keyword evidence="12" id="KW-1185">Reference proteome</keyword>
<dbReference type="GO" id="GO:0015250">
    <property type="term" value="F:water channel activity"/>
    <property type="evidence" value="ECO:0007669"/>
    <property type="project" value="TreeGrafter"/>
</dbReference>
<dbReference type="GO" id="GO:0003097">
    <property type="term" value="P:renal water transport"/>
    <property type="evidence" value="ECO:0007669"/>
    <property type="project" value="TreeGrafter"/>
</dbReference>
<feature type="transmembrane region" description="Helical" evidence="10">
    <location>
        <begin position="415"/>
        <end position="436"/>
    </location>
</feature>
<evidence type="ECO:0000256" key="4">
    <source>
        <dbReference type="ARBA" id="ARBA00022692"/>
    </source>
</evidence>
<dbReference type="GO" id="GO:0006972">
    <property type="term" value="P:hyperosmotic response"/>
    <property type="evidence" value="ECO:0007669"/>
    <property type="project" value="TreeGrafter"/>
</dbReference>
<dbReference type="PANTHER" id="PTHR19139">
    <property type="entry name" value="AQUAPORIN TRANSPORTER"/>
    <property type="match status" value="1"/>
</dbReference>
<evidence type="ECO:0000256" key="8">
    <source>
        <dbReference type="ARBA" id="ARBA00023180"/>
    </source>
</evidence>
<dbReference type="NCBIfam" id="TIGR00861">
    <property type="entry name" value="MIP"/>
    <property type="match status" value="2"/>
</dbReference>
<dbReference type="PANTHER" id="PTHR19139:SF161">
    <property type="entry name" value="AQUAPORIN-1"/>
    <property type="match status" value="1"/>
</dbReference>
<evidence type="ECO:0000313" key="12">
    <source>
        <dbReference type="Proteomes" id="UP001152803"/>
    </source>
</evidence>
<dbReference type="GO" id="GO:0016020">
    <property type="term" value="C:membrane"/>
    <property type="evidence" value="ECO:0007669"/>
    <property type="project" value="UniProtKB-SubCell"/>
</dbReference>
<feature type="transmembrane region" description="Helical" evidence="10">
    <location>
        <begin position="373"/>
        <end position="393"/>
    </location>
</feature>
<keyword evidence="5" id="KW-0677">Repeat</keyword>
<evidence type="ECO:0000256" key="6">
    <source>
        <dbReference type="ARBA" id="ARBA00022989"/>
    </source>
</evidence>
<evidence type="ECO:0000256" key="3">
    <source>
        <dbReference type="ARBA" id="ARBA00022448"/>
    </source>
</evidence>
<evidence type="ECO:0008006" key="13">
    <source>
        <dbReference type="Google" id="ProtNLM"/>
    </source>
</evidence>
<feature type="transmembrane region" description="Helical" evidence="10">
    <location>
        <begin position="89"/>
        <end position="110"/>
    </location>
</feature>